<dbReference type="PANTHER" id="PTHR11909">
    <property type="entry name" value="CASEIN KINASE-RELATED"/>
    <property type="match status" value="1"/>
</dbReference>
<evidence type="ECO:0000259" key="2">
    <source>
        <dbReference type="PROSITE" id="PS50011"/>
    </source>
</evidence>
<dbReference type="PROSITE" id="PS00107">
    <property type="entry name" value="PROTEIN_KINASE_ATP"/>
    <property type="match status" value="1"/>
</dbReference>
<name>A0A8S1HAB1_9PELO</name>
<dbReference type="AlphaFoldDB" id="A0A8S1HAB1"/>
<reference evidence="3" key="1">
    <citation type="submission" date="2020-10" db="EMBL/GenBank/DDBJ databases">
        <authorList>
            <person name="Kikuchi T."/>
        </authorList>
    </citation>
    <scope>NUCLEOTIDE SEQUENCE</scope>
    <source>
        <strain evidence="3">NKZ352</strain>
    </source>
</reference>
<evidence type="ECO:0000256" key="1">
    <source>
        <dbReference type="PROSITE-ProRule" id="PRU10141"/>
    </source>
</evidence>
<keyword evidence="4" id="KW-1185">Reference proteome</keyword>
<keyword evidence="1" id="KW-0547">Nucleotide-binding</keyword>
<dbReference type="Proteomes" id="UP000835052">
    <property type="component" value="Unassembled WGS sequence"/>
</dbReference>
<dbReference type="SUPFAM" id="SSF56112">
    <property type="entry name" value="Protein kinase-like (PK-like)"/>
    <property type="match status" value="1"/>
</dbReference>
<dbReference type="SMART" id="SM00220">
    <property type="entry name" value="S_TKc"/>
    <property type="match status" value="1"/>
</dbReference>
<dbReference type="Gene3D" id="1.10.510.10">
    <property type="entry name" value="Transferase(Phosphotransferase) domain 1"/>
    <property type="match status" value="1"/>
</dbReference>
<comment type="caution">
    <text evidence="3">The sequence shown here is derived from an EMBL/GenBank/DDBJ whole genome shotgun (WGS) entry which is preliminary data.</text>
</comment>
<proteinExistence type="predicted"/>
<accession>A0A8S1HAB1</accession>
<sequence>MAAPGPKGAKEVIRAQKGTYEVVKAVGTGTFGSIYKVKREGDNMTFAMKCESLKLKRSLLRQASSVLAACTIQSPHFVISEERGTVPNRFLFIIYPLLGKNLVDLISETTDGKYTLPTCLHLAEQTLSAVRDLHRNGFIHRDIKPSHFCVGLEDNKTHHFVYFIDFGFCKRPKGVGEETKDDGDEEEKKLRKGVNYRGILKYASLNAHRSKPVGYKDDMESWFYMVIEFLMHGLPWNSLHKQNEKEVMGMKEFYRKEENFAKMFRQPDVAHNFHLILKSIDNVKEPSEYCDYDKIWVLIDECFTKTKSNRMAPPDWDCMTDYLGPAYKLGQVEIKAPAPPPAPAPANPEN</sequence>
<evidence type="ECO:0000313" key="4">
    <source>
        <dbReference type="Proteomes" id="UP000835052"/>
    </source>
</evidence>
<dbReference type="InterPro" id="IPR000719">
    <property type="entry name" value="Prot_kinase_dom"/>
</dbReference>
<keyword evidence="1" id="KW-0067">ATP-binding</keyword>
<organism evidence="3 4">
    <name type="scientific">Caenorhabditis auriculariae</name>
    <dbReference type="NCBI Taxonomy" id="2777116"/>
    <lineage>
        <taxon>Eukaryota</taxon>
        <taxon>Metazoa</taxon>
        <taxon>Ecdysozoa</taxon>
        <taxon>Nematoda</taxon>
        <taxon>Chromadorea</taxon>
        <taxon>Rhabditida</taxon>
        <taxon>Rhabditina</taxon>
        <taxon>Rhabditomorpha</taxon>
        <taxon>Rhabditoidea</taxon>
        <taxon>Rhabditidae</taxon>
        <taxon>Peloderinae</taxon>
        <taxon>Caenorhabditis</taxon>
    </lineage>
</organism>
<gene>
    <name evidence="3" type="ORF">CAUJ_LOCUS5869</name>
</gene>
<dbReference type="PROSITE" id="PS50011">
    <property type="entry name" value="PROTEIN_KINASE_DOM"/>
    <property type="match status" value="1"/>
</dbReference>
<evidence type="ECO:0000313" key="3">
    <source>
        <dbReference type="EMBL" id="CAD6189950.1"/>
    </source>
</evidence>
<dbReference type="InterPro" id="IPR017441">
    <property type="entry name" value="Protein_kinase_ATP_BS"/>
</dbReference>
<protein>
    <recommendedName>
        <fullName evidence="2">Protein kinase domain-containing protein</fullName>
    </recommendedName>
</protein>
<dbReference type="EMBL" id="CAJGYM010000013">
    <property type="protein sequence ID" value="CAD6189950.1"/>
    <property type="molecule type" value="Genomic_DNA"/>
</dbReference>
<dbReference type="OrthoDB" id="10020333at2759"/>
<dbReference type="GO" id="GO:0004672">
    <property type="term" value="F:protein kinase activity"/>
    <property type="evidence" value="ECO:0007669"/>
    <property type="project" value="InterPro"/>
</dbReference>
<dbReference type="Pfam" id="PF00069">
    <property type="entry name" value="Pkinase"/>
    <property type="match status" value="1"/>
</dbReference>
<dbReference type="InterPro" id="IPR011009">
    <property type="entry name" value="Kinase-like_dom_sf"/>
</dbReference>
<feature type="domain" description="Protein kinase" evidence="2">
    <location>
        <begin position="20"/>
        <end position="323"/>
    </location>
</feature>
<dbReference type="GO" id="GO:0005524">
    <property type="term" value="F:ATP binding"/>
    <property type="evidence" value="ECO:0007669"/>
    <property type="project" value="UniProtKB-UniRule"/>
</dbReference>
<feature type="binding site" evidence="1">
    <location>
        <position position="49"/>
    </location>
    <ligand>
        <name>ATP</name>
        <dbReference type="ChEBI" id="CHEBI:30616"/>
    </ligand>
</feature>
<dbReference type="InterPro" id="IPR050235">
    <property type="entry name" value="CK1_Ser-Thr_kinase"/>
</dbReference>